<feature type="transmembrane region" description="Helical" evidence="8">
    <location>
        <begin position="57"/>
        <end position="78"/>
    </location>
</feature>
<feature type="transmembrane region" description="Helical" evidence="8">
    <location>
        <begin position="33"/>
        <end position="50"/>
    </location>
</feature>
<evidence type="ECO:0000256" key="3">
    <source>
        <dbReference type="ARBA" id="ARBA00022475"/>
    </source>
</evidence>
<keyword evidence="5 8" id="KW-1133">Transmembrane helix</keyword>
<protein>
    <submittedName>
        <fullName evidence="9">Quaternary ammonium compound efflux SMR transporter SugE</fullName>
    </submittedName>
</protein>
<keyword evidence="6 8" id="KW-0472">Membrane</keyword>
<dbReference type="InterPro" id="IPR045324">
    <property type="entry name" value="Small_multidrug_res"/>
</dbReference>
<dbReference type="PANTHER" id="PTHR30561:SF0">
    <property type="entry name" value="GUANIDINIUM EXPORTER"/>
    <property type="match status" value="1"/>
</dbReference>
<sequence>MKWALLVIAGLLETCWAVGLKYSQGFTKFVPSVLTILGMIASFYFLSLALKNLPLGTAYAIWTGIGTVGTVILGIILFKEPADLIRLVFIGFIVIGIIGLKFVSAH</sequence>
<dbReference type="SUPFAM" id="SSF103481">
    <property type="entry name" value="Multidrug resistance efflux transporter EmrE"/>
    <property type="match status" value="1"/>
</dbReference>
<evidence type="ECO:0000256" key="8">
    <source>
        <dbReference type="SAM" id="Phobius"/>
    </source>
</evidence>
<comment type="subcellular location">
    <subcellularLocation>
        <location evidence="1 7">Cell membrane</location>
        <topology evidence="1 7">Multi-pass membrane protein</topology>
    </subcellularLocation>
</comment>
<name>A0ABT1NKQ2_9FIRM</name>
<reference evidence="9 10" key="1">
    <citation type="submission" date="2021-10" db="EMBL/GenBank/DDBJ databases">
        <title>Lutispora strain m25 sp. nov., a thermophilic, non-spore-forming bacterium isolated from a lab-scale methanogenic bioreactor digesting anaerobic sludge.</title>
        <authorList>
            <person name="El Houari A."/>
            <person name="Mcdonald J."/>
        </authorList>
    </citation>
    <scope>NUCLEOTIDE SEQUENCE [LARGE SCALE GENOMIC DNA]</scope>
    <source>
        <strain evidence="10">m25</strain>
    </source>
</reference>
<keyword evidence="2" id="KW-0813">Transport</keyword>
<evidence type="ECO:0000256" key="4">
    <source>
        <dbReference type="ARBA" id="ARBA00022692"/>
    </source>
</evidence>
<dbReference type="InterPro" id="IPR037185">
    <property type="entry name" value="EmrE-like"/>
</dbReference>
<evidence type="ECO:0000256" key="5">
    <source>
        <dbReference type="ARBA" id="ARBA00022989"/>
    </source>
</evidence>
<comment type="similarity">
    <text evidence="7">Belongs to the drug/metabolite transporter (DMT) superfamily. Small multidrug resistance (SMR) (TC 2.A.7.1) family.</text>
</comment>
<dbReference type="Proteomes" id="UP001651880">
    <property type="component" value="Unassembled WGS sequence"/>
</dbReference>
<gene>
    <name evidence="9" type="primary">sugE</name>
    <name evidence="9" type="ORF">LJD61_14980</name>
</gene>
<organism evidence="9 10">
    <name type="scientific">Lutispora saccharofermentans</name>
    <dbReference type="NCBI Taxonomy" id="3024236"/>
    <lineage>
        <taxon>Bacteria</taxon>
        <taxon>Bacillati</taxon>
        <taxon>Bacillota</taxon>
        <taxon>Clostridia</taxon>
        <taxon>Lutisporales</taxon>
        <taxon>Lutisporaceae</taxon>
        <taxon>Lutispora</taxon>
    </lineage>
</organism>
<accession>A0ABT1NKQ2</accession>
<keyword evidence="10" id="KW-1185">Reference proteome</keyword>
<evidence type="ECO:0000256" key="6">
    <source>
        <dbReference type="ARBA" id="ARBA00023136"/>
    </source>
</evidence>
<dbReference type="Gene3D" id="1.10.3730.20">
    <property type="match status" value="1"/>
</dbReference>
<dbReference type="InterPro" id="IPR000390">
    <property type="entry name" value="Small_drug/metabolite_transptr"/>
</dbReference>
<dbReference type="NCBIfam" id="NF008512">
    <property type="entry name" value="PRK11431.1"/>
    <property type="match status" value="1"/>
</dbReference>
<dbReference type="Pfam" id="PF00893">
    <property type="entry name" value="Multi_Drug_Res"/>
    <property type="match status" value="1"/>
</dbReference>
<evidence type="ECO:0000313" key="9">
    <source>
        <dbReference type="EMBL" id="MCQ1530841.1"/>
    </source>
</evidence>
<evidence type="ECO:0000256" key="2">
    <source>
        <dbReference type="ARBA" id="ARBA00022448"/>
    </source>
</evidence>
<dbReference type="RefSeq" id="WP_255228363.1">
    <property type="nucleotide sequence ID" value="NZ_JAJEKE010000015.1"/>
</dbReference>
<keyword evidence="4 7" id="KW-0812">Transmembrane</keyword>
<keyword evidence="3" id="KW-1003">Cell membrane</keyword>
<evidence type="ECO:0000256" key="7">
    <source>
        <dbReference type="RuleBase" id="RU003942"/>
    </source>
</evidence>
<proteinExistence type="inferred from homology"/>
<evidence type="ECO:0000313" key="10">
    <source>
        <dbReference type="Proteomes" id="UP001651880"/>
    </source>
</evidence>
<feature type="transmembrane region" description="Helical" evidence="8">
    <location>
        <begin position="84"/>
        <end position="103"/>
    </location>
</feature>
<comment type="caution">
    <text evidence="9">The sequence shown here is derived from an EMBL/GenBank/DDBJ whole genome shotgun (WGS) entry which is preliminary data.</text>
</comment>
<dbReference type="EMBL" id="JAJEKE010000015">
    <property type="protein sequence ID" value="MCQ1530841.1"/>
    <property type="molecule type" value="Genomic_DNA"/>
</dbReference>
<evidence type="ECO:0000256" key="1">
    <source>
        <dbReference type="ARBA" id="ARBA00004651"/>
    </source>
</evidence>
<dbReference type="PANTHER" id="PTHR30561">
    <property type="entry name" value="SMR FAMILY PROTON-DEPENDENT DRUG EFFLUX TRANSPORTER SUGE"/>
    <property type="match status" value="1"/>
</dbReference>